<gene>
    <name evidence="2" type="ORF">OG469_03270</name>
</gene>
<dbReference type="EMBL" id="CP108482">
    <property type="protein sequence ID" value="WUS54612.1"/>
    <property type="molecule type" value="Genomic_DNA"/>
</dbReference>
<sequence length="109" mass="11483">MDIVVVLELDVPSNVRVLSPDRTPADPQHPVRRAHAVLVGGSGTCGPSTLCGLDSGEMTLAPHRPADPDQPWWPPHWHACSFCQAARQNTTPTTGPADADLPEAATASS</sequence>
<proteinExistence type="predicted"/>
<evidence type="ECO:0000313" key="3">
    <source>
        <dbReference type="Proteomes" id="UP001432014"/>
    </source>
</evidence>
<feature type="region of interest" description="Disordered" evidence="1">
    <location>
        <begin position="88"/>
        <end position="109"/>
    </location>
</feature>
<protein>
    <submittedName>
        <fullName evidence="2">Uncharacterized protein</fullName>
    </submittedName>
</protein>
<dbReference type="Proteomes" id="UP001432014">
    <property type="component" value="Chromosome"/>
</dbReference>
<keyword evidence="3" id="KW-1185">Reference proteome</keyword>
<reference evidence="2 3" key="1">
    <citation type="submission" date="2022-10" db="EMBL/GenBank/DDBJ databases">
        <title>The complete genomes of actinobacterial strains from the NBC collection.</title>
        <authorList>
            <person name="Joergensen T.S."/>
            <person name="Alvarez Arevalo M."/>
            <person name="Sterndorff E.B."/>
            <person name="Faurdal D."/>
            <person name="Vuksanovic O."/>
            <person name="Mourched A.-S."/>
            <person name="Charusanti P."/>
            <person name="Shaw S."/>
            <person name="Blin K."/>
            <person name="Weber T."/>
        </authorList>
    </citation>
    <scope>NUCLEOTIDE SEQUENCE [LARGE SCALE GENOMIC DNA]</scope>
    <source>
        <strain evidence="2 3">NBC_01247</strain>
    </source>
</reference>
<dbReference type="RefSeq" id="WP_329500852.1">
    <property type="nucleotide sequence ID" value="NZ_CP108460.1"/>
</dbReference>
<evidence type="ECO:0000256" key="1">
    <source>
        <dbReference type="SAM" id="MobiDB-lite"/>
    </source>
</evidence>
<name>A0ABZ1W1B7_9ACTN</name>
<organism evidence="2 3">
    <name type="scientific">Kitasatospora herbaricolor</name>
    <dbReference type="NCBI Taxonomy" id="68217"/>
    <lineage>
        <taxon>Bacteria</taxon>
        <taxon>Bacillati</taxon>
        <taxon>Actinomycetota</taxon>
        <taxon>Actinomycetes</taxon>
        <taxon>Kitasatosporales</taxon>
        <taxon>Streptomycetaceae</taxon>
        <taxon>Kitasatospora</taxon>
    </lineage>
</organism>
<evidence type="ECO:0000313" key="2">
    <source>
        <dbReference type="EMBL" id="WUS54612.1"/>
    </source>
</evidence>
<accession>A0ABZ1W1B7</accession>